<feature type="non-terminal residue" evidence="2">
    <location>
        <position position="58"/>
    </location>
</feature>
<dbReference type="Proteomes" id="UP000789901">
    <property type="component" value="Unassembled WGS sequence"/>
</dbReference>
<accession>A0ABN7XAR7</accession>
<dbReference type="EMBL" id="CAJVQB010098940">
    <property type="protein sequence ID" value="CAG8849986.1"/>
    <property type="molecule type" value="Genomic_DNA"/>
</dbReference>
<evidence type="ECO:0000313" key="3">
    <source>
        <dbReference type="Proteomes" id="UP000789901"/>
    </source>
</evidence>
<evidence type="ECO:0000313" key="2">
    <source>
        <dbReference type="EMBL" id="CAG8849986.1"/>
    </source>
</evidence>
<organism evidence="2 3">
    <name type="scientific">Gigaspora margarita</name>
    <dbReference type="NCBI Taxonomy" id="4874"/>
    <lineage>
        <taxon>Eukaryota</taxon>
        <taxon>Fungi</taxon>
        <taxon>Fungi incertae sedis</taxon>
        <taxon>Mucoromycota</taxon>
        <taxon>Glomeromycotina</taxon>
        <taxon>Glomeromycetes</taxon>
        <taxon>Diversisporales</taxon>
        <taxon>Gigasporaceae</taxon>
        <taxon>Gigaspora</taxon>
    </lineage>
</organism>
<sequence>HSISISFHTGQKTILLVITRLTLIGIFASTPSFAIRSALSFCLFLNEPLPFQVPHLPS</sequence>
<evidence type="ECO:0000256" key="1">
    <source>
        <dbReference type="SAM" id="Phobius"/>
    </source>
</evidence>
<gene>
    <name evidence="2" type="ORF">GMARGA_LOCUS39980</name>
</gene>
<keyword evidence="3" id="KW-1185">Reference proteome</keyword>
<reference evidence="2 3" key="1">
    <citation type="submission" date="2021-06" db="EMBL/GenBank/DDBJ databases">
        <authorList>
            <person name="Kallberg Y."/>
            <person name="Tangrot J."/>
            <person name="Rosling A."/>
        </authorList>
    </citation>
    <scope>NUCLEOTIDE SEQUENCE [LARGE SCALE GENOMIC DNA]</scope>
    <source>
        <strain evidence="2 3">120-4 pot B 10/14</strain>
    </source>
</reference>
<protein>
    <submittedName>
        <fullName evidence="2">45661_t:CDS:1</fullName>
    </submittedName>
</protein>
<keyword evidence="1" id="KW-0472">Membrane</keyword>
<keyword evidence="1" id="KW-0812">Transmembrane</keyword>
<name>A0ABN7XAR7_GIGMA</name>
<proteinExistence type="predicted"/>
<keyword evidence="1" id="KW-1133">Transmembrane helix</keyword>
<feature type="non-terminal residue" evidence="2">
    <location>
        <position position="1"/>
    </location>
</feature>
<comment type="caution">
    <text evidence="2">The sequence shown here is derived from an EMBL/GenBank/DDBJ whole genome shotgun (WGS) entry which is preliminary data.</text>
</comment>
<feature type="transmembrane region" description="Helical" evidence="1">
    <location>
        <begin position="21"/>
        <end position="46"/>
    </location>
</feature>